<dbReference type="GO" id="GO:0016787">
    <property type="term" value="F:hydrolase activity"/>
    <property type="evidence" value="ECO:0007669"/>
    <property type="project" value="UniProtKB-KW"/>
</dbReference>
<dbReference type="EMBL" id="MZMT01000019">
    <property type="protein sequence ID" value="PIO45482.1"/>
    <property type="molecule type" value="Genomic_DNA"/>
</dbReference>
<proteinExistence type="predicted"/>
<comment type="caution">
    <text evidence="2">The sequence shown here is derived from an EMBL/GenBank/DDBJ whole genome shotgun (WGS) entry which is preliminary data.</text>
</comment>
<dbReference type="Gene3D" id="3.40.630.40">
    <property type="entry name" value="Zn-dependent exopeptidases"/>
    <property type="match status" value="1"/>
</dbReference>
<organism evidence="2 3">
    <name type="scientific">Phyllobacterium zundukense</name>
    <dbReference type="NCBI Taxonomy" id="1867719"/>
    <lineage>
        <taxon>Bacteria</taxon>
        <taxon>Pseudomonadati</taxon>
        <taxon>Pseudomonadota</taxon>
        <taxon>Alphaproteobacteria</taxon>
        <taxon>Hyphomicrobiales</taxon>
        <taxon>Phyllobacteriaceae</taxon>
        <taxon>Phyllobacterium</taxon>
    </lineage>
</organism>
<sequence length="287" mass="32958">MHWTELASVQAEENGVREEEFSPETTVTSWWTTHCGFSPILATAIHNGHTVSPAIQALIAISEDERLREEDPFTAFVIRDVPNRIIFHRSRFEVDLNRARDAAVYLSPDQAWGMEIWREKPGRDIIENVLAIHDAYYSMLSHFLHGLQKRSGRFIVLDIHSYNHRRDGQEAAPSDPKVAPDINIGTFSMDRDRWAHVVDPFIAKLSAFEFRGRGMDVRENVAFEGRGEQARFIHETFPQNGCAIAIEFKKFFMDEWTGVPDRLALVAMRDLIRSTLPVLEESLLARR</sequence>
<name>A0A2N9W164_9HYPH</name>
<reference evidence="2 3" key="1">
    <citation type="journal article" date="2017" name="Int J Environ Stud">
        <title>Does the Miocene-Pliocene relict legume Oxytropis triphylla form nitrogen-fixing nodules with a combination of bacterial strains?</title>
        <authorList>
            <person name="Safronova V."/>
            <person name="Belimov A."/>
            <person name="Sazanova A."/>
            <person name="Kuznetsova I."/>
            <person name="Popova J."/>
            <person name="Andronov E."/>
            <person name="Verkhozina A."/>
            <person name="Tikhonovich I."/>
        </authorList>
    </citation>
    <scope>NUCLEOTIDE SEQUENCE [LARGE SCALE GENOMIC DNA]</scope>
    <source>
        <strain evidence="2 3">Tri-38</strain>
    </source>
</reference>
<evidence type="ECO:0000313" key="3">
    <source>
        <dbReference type="Proteomes" id="UP000232163"/>
    </source>
</evidence>
<dbReference type="Proteomes" id="UP000232163">
    <property type="component" value="Unassembled WGS sequence"/>
</dbReference>
<dbReference type="RefSeq" id="WP_100022271.1">
    <property type="nucleotide sequence ID" value="NZ_MZMT01000019.1"/>
</dbReference>
<keyword evidence="2" id="KW-0378">Hydrolase</keyword>
<keyword evidence="3" id="KW-1185">Reference proteome</keyword>
<feature type="region of interest" description="Disordered" evidence="1">
    <location>
        <begin position="1"/>
        <end position="23"/>
    </location>
</feature>
<gene>
    <name evidence="2" type="ORF">B5P45_07270</name>
</gene>
<dbReference type="InterPro" id="IPR007709">
    <property type="entry name" value="N-FG_amidohydro"/>
</dbReference>
<dbReference type="SUPFAM" id="SSF53187">
    <property type="entry name" value="Zn-dependent exopeptidases"/>
    <property type="match status" value="1"/>
</dbReference>
<evidence type="ECO:0000313" key="2">
    <source>
        <dbReference type="EMBL" id="PIO45482.1"/>
    </source>
</evidence>
<accession>A0A2N9W164</accession>
<protein>
    <submittedName>
        <fullName evidence="2">N-formylglutamate amidohydrolase</fullName>
    </submittedName>
</protein>
<evidence type="ECO:0000256" key="1">
    <source>
        <dbReference type="SAM" id="MobiDB-lite"/>
    </source>
</evidence>
<dbReference type="Pfam" id="PF05013">
    <property type="entry name" value="FGase"/>
    <property type="match status" value="1"/>
</dbReference>
<dbReference type="AlphaFoldDB" id="A0A2N9W164"/>